<dbReference type="Proteomes" id="UP001634007">
    <property type="component" value="Unassembled WGS sequence"/>
</dbReference>
<accession>A0ABD3IPU9</accession>
<dbReference type="AlphaFoldDB" id="A0ABD3IPU9"/>
<name>A0ABD3IPU9_EUCGL</name>
<evidence type="ECO:0000256" key="1">
    <source>
        <dbReference type="SAM" id="Phobius"/>
    </source>
</evidence>
<comment type="caution">
    <text evidence="2">The sequence shown here is derived from an EMBL/GenBank/DDBJ whole genome shotgun (WGS) entry which is preliminary data.</text>
</comment>
<organism evidence="2 3">
    <name type="scientific">Eucalyptus globulus</name>
    <name type="common">Tasmanian blue gum</name>
    <dbReference type="NCBI Taxonomy" id="34317"/>
    <lineage>
        <taxon>Eukaryota</taxon>
        <taxon>Viridiplantae</taxon>
        <taxon>Streptophyta</taxon>
        <taxon>Embryophyta</taxon>
        <taxon>Tracheophyta</taxon>
        <taxon>Spermatophyta</taxon>
        <taxon>Magnoliopsida</taxon>
        <taxon>eudicotyledons</taxon>
        <taxon>Gunneridae</taxon>
        <taxon>Pentapetalae</taxon>
        <taxon>rosids</taxon>
        <taxon>malvids</taxon>
        <taxon>Myrtales</taxon>
        <taxon>Myrtaceae</taxon>
        <taxon>Myrtoideae</taxon>
        <taxon>Eucalypteae</taxon>
        <taxon>Eucalyptus</taxon>
    </lineage>
</organism>
<feature type="transmembrane region" description="Helical" evidence="1">
    <location>
        <begin position="48"/>
        <end position="68"/>
    </location>
</feature>
<dbReference type="NCBIfam" id="TIGR01571">
    <property type="entry name" value="A_thal_Cys_rich"/>
    <property type="match status" value="1"/>
</dbReference>
<proteinExistence type="predicted"/>
<sequence length="159" mass="17277">MAPRNPGGDLKAPPPLLSMLPSVAFPPEASAPPVYMGTPILNIPGINVGVWTTGLFGLITCFCSWITFGQNAEIIDKGTCACAGALCCLIFDLFYCSFWYTCTYQTKLRGLYLIAGDQCGDCCVHLWCEPCAFCQEHRELKYHGFNPSIATKPPNDPAS</sequence>
<keyword evidence="1" id="KW-1133">Transmembrane helix</keyword>
<dbReference type="Pfam" id="PF04749">
    <property type="entry name" value="PLAC8"/>
    <property type="match status" value="1"/>
</dbReference>
<dbReference type="InterPro" id="IPR006461">
    <property type="entry name" value="PLAC_motif_containing"/>
</dbReference>
<keyword evidence="1" id="KW-0812">Transmembrane</keyword>
<protein>
    <submittedName>
        <fullName evidence="2">Uncharacterized protein</fullName>
    </submittedName>
</protein>
<gene>
    <name evidence="2" type="ORF">ACJRO7_007936</name>
</gene>
<feature type="transmembrane region" description="Helical" evidence="1">
    <location>
        <begin position="80"/>
        <end position="100"/>
    </location>
</feature>
<reference evidence="2 3" key="1">
    <citation type="submission" date="2024-11" db="EMBL/GenBank/DDBJ databases">
        <title>Chromosome-level genome assembly of Eucalyptus globulus Labill. provides insights into its genome evolution.</title>
        <authorList>
            <person name="Li X."/>
        </authorList>
    </citation>
    <scope>NUCLEOTIDE SEQUENCE [LARGE SCALE GENOMIC DNA]</scope>
    <source>
        <strain evidence="2">CL2024</strain>
        <tissue evidence="2">Fresh tender leaves</tissue>
    </source>
</reference>
<evidence type="ECO:0000313" key="3">
    <source>
        <dbReference type="Proteomes" id="UP001634007"/>
    </source>
</evidence>
<keyword evidence="1" id="KW-0472">Membrane</keyword>
<dbReference type="PANTHER" id="PTHR15907">
    <property type="entry name" value="DUF614 FAMILY PROTEIN-RELATED"/>
    <property type="match status" value="1"/>
</dbReference>
<keyword evidence="3" id="KW-1185">Reference proteome</keyword>
<dbReference type="EMBL" id="JBJKBG010000011">
    <property type="protein sequence ID" value="KAL3716253.1"/>
    <property type="molecule type" value="Genomic_DNA"/>
</dbReference>
<evidence type="ECO:0000313" key="2">
    <source>
        <dbReference type="EMBL" id="KAL3716253.1"/>
    </source>
</evidence>